<proteinExistence type="predicted"/>
<organism evidence="2 3">
    <name type="scientific">Tepidicaulis marinus</name>
    <dbReference type="NCBI Taxonomy" id="1333998"/>
    <lineage>
        <taxon>Bacteria</taxon>
        <taxon>Pseudomonadati</taxon>
        <taxon>Pseudomonadota</taxon>
        <taxon>Alphaproteobacteria</taxon>
        <taxon>Hyphomicrobiales</taxon>
        <taxon>Parvibaculaceae</taxon>
        <taxon>Tepidicaulis</taxon>
    </lineage>
</organism>
<sequence>MLSENPVEVTAMDHLYLSVSDIERSMRFYDTVFGILDFRRGDMKIAGAPHYHYFNKVMQISIRPASPHAPAHDPYQPGLHHLCLQVKDEAALKEAWHQLKAAGIEASEPAYHTDYAPDYYAIFFSDPDGLRLELVARRAQRERIQAEWARLTRFENPFDALD</sequence>
<name>A0A081B7Q5_9HYPH</name>
<evidence type="ECO:0000313" key="2">
    <source>
        <dbReference type="EMBL" id="GAK44073.1"/>
    </source>
</evidence>
<dbReference type="Gene3D" id="3.10.180.10">
    <property type="entry name" value="2,3-Dihydroxybiphenyl 1,2-Dioxygenase, domain 1"/>
    <property type="match status" value="1"/>
</dbReference>
<dbReference type="RefSeq" id="WP_052379153.1">
    <property type="nucleotide sequence ID" value="NZ_BBIO01000002.1"/>
</dbReference>
<comment type="caution">
    <text evidence="2">The sequence shown here is derived from an EMBL/GenBank/DDBJ whole genome shotgun (WGS) entry which is preliminary data.</text>
</comment>
<accession>A0A081B7Q5</accession>
<dbReference type="PANTHER" id="PTHR35006:SF2">
    <property type="entry name" value="GLYOXALASE FAMILY PROTEIN (AFU_ORTHOLOGUE AFUA_5G14830)"/>
    <property type="match status" value="1"/>
</dbReference>
<gene>
    <name evidence="2" type="ORF">M2A_0572</name>
</gene>
<dbReference type="Pfam" id="PF00903">
    <property type="entry name" value="Glyoxalase"/>
    <property type="match status" value="1"/>
</dbReference>
<keyword evidence="2" id="KW-0223">Dioxygenase</keyword>
<dbReference type="PROSITE" id="PS51819">
    <property type="entry name" value="VOC"/>
    <property type="match status" value="1"/>
</dbReference>
<dbReference type="InterPro" id="IPR004360">
    <property type="entry name" value="Glyas_Fos-R_dOase_dom"/>
</dbReference>
<dbReference type="Proteomes" id="UP000028702">
    <property type="component" value="Unassembled WGS sequence"/>
</dbReference>
<dbReference type="InterPro" id="IPR029068">
    <property type="entry name" value="Glyas_Bleomycin-R_OHBP_Dase"/>
</dbReference>
<protein>
    <submittedName>
        <fullName evidence="2">Glyoxalase/bleomycin resistance protein/dioxygenase</fullName>
    </submittedName>
</protein>
<dbReference type="SUPFAM" id="SSF54593">
    <property type="entry name" value="Glyoxalase/Bleomycin resistance protein/Dihydroxybiphenyl dioxygenase"/>
    <property type="match status" value="1"/>
</dbReference>
<dbReference type="InterPro" id="IPR037523">
    <property type="entry name" value="VOC_core"/>
</dbReference>
<dbReference type="PANTHER" id="PTHR35006">
    <property type="entry name" value="GLYOXALASE FAMILY PROTEIN (AFU_ORTHOLOGUE AFUA_5G14830)"/>
    <property type="match status" value="1"/>
</dbReference>
<evidence type="ECO:0000259" key="1">
    <source>
        <dbReference type="PROSITE" id="PS51819"/>
    </source>
</evidence>
<dbReference type="AlphaFoldDB" id="A0A081B7Q5"/>
<keyword evidence="2" id="KW-0560">Oxidoreductase</keyword>
<reference evidence="2 3" key="1">
    <citation type="submission" date="2014-07" db="EMBL/GenBank/DDBJ databases">
        <title>Tepidicaulis marinum gen. nov., sp. nov., a novel marine bacterium denitrifying nitrate to nitrous oxide strictly under microaerobic conditions.</title>
        <authorList>
            <person name="Takeuchi M."/>
            <person name="Yamagishi T."/>
            <person name="Kamagata Y."/>
            <person name="Oshima K."/>
            <person name="Hattori M."/>
            <person name="Katayama T."/>
            <person name="Hanada S."/>
            <person name="Tamaki H."/>
            <person name="Marumo K."/>
            <person name="Maeda H."/>
            <person name="Nedachi M."/>
            <person name="Iwasaki W."/>
            <person name="Suwa Y."/>
            <person name="Sakata S."/>
        </authorList>
    </citation>
    <scope>NUCLEOTIDE SEQUENCE [LARGE SCALE GENOMIC DNA]</scope>
    <source>
        <strain evidence="2 3">MA2</strain>
    </source>
</reference>
<dbReference type="GO" id="GO:0051213">
    <property type="term" value="F:dioxygenase activity"/>
    <property type="evidence" value="ECO:0007669"/>
    <property type="project" value="UniProtKB-KW"/>
</dbReference>
<evidence type="ECO:0000313" key="3">
    <source>
        <dbReference type="Proteomes" id="UP000028702"/>
    </source>
</evidence>
<dbReference type="EMBL" id="BBIO01000002">
    <property type="protein sequence ID" value="GAK44073.1"/>
    <property type="molecule type" value="Genomic_DNA"/>
</dbReference>
<dbReference type="STRING" id="1333998.M2A_0572"/>
<dbReference type="eggNOG" id="COG0346">
    <property type="taxonomic scope" value="Bacteria"/>
</dbReference>
<keyword evidence="3" id="KW-1185">Reference proteome</keyword>
<feature type="domain" description="VOC" evidence="1">
    <location>
        <begin position="11"/>
        <end position="137"/>
    </location>
</feature>